<proteinExistence type="predicted"/>
<evidence type="ECO:0000313" key="1">
    <source>
        <dbReference type="EMBL" id="RYC74781.1"/>
    </source>
</evidence>
<dbReference type="Proteomes" id="UP001191019">
    <property type="component" value="Unassembled WGS sequence"/>
</dbReference>
<name>A0ABY0FLT9_9BACT</name>
<evidence type="ECO:0000313" key="2">
    <source>
        <dbReference type="Proteomes" id="UP001191019"/>
    </source>
</evidence>
<keyword evidence="2" id="KW-1185">Reference proteome</keyword>
<dbReference type="Gene3D" id="3.40.50.300">
    <property type="entry name" value="P-loop containing nucleotide triphosphate hydrolases"/>
    <property type="match status" value="1"/>
</dbReference>
<evidence type="ECO:0008006" key="3">
    <source>
        <dbReference type="Google" id="ProtNLM"/>
    </source>
</evidence>
<dbReference type="EMBL" id="PRLM01000003">
    <property type="protein sequence ID" value="RYC74781.1"/>
    <property type="molecule type" value="Genomic_DNA"/>
</dbReference>
<reference evidence="1 2" key="1">
    <citation type="journal article" date="2018" name="bioRxiv">
        <title>Evidence of independent acquisition and adaption of ultra-small bacteria to human hosts across the highly diverse yet reduced genomes of the phylum Saccharibacteria.</title>
        <authorList>
            <person name="McLean J.S."/>
            <person name="Bor B."/>
            <person name="To T.T."/>
            <person name="Liu Q."/>
            <person name="Kearns K.A."/>
            <person name="Solden L.M."/>
            <person name="Wrighton K.C."/>
            <person name="He X."/>
            <person name="Shi W."/>
        </authorList>
    </citation>
    <scope>NUCLEOTIDE SEQUENCE [LARGE SCALE GENOMIC DNA]</scope>
    <source>
        <strain evidence="1 2">TM7_G3_2_Rum_HOT_351B</strain>
    </source>
</reference>
<accession>A0ABY0FLT9</accession>
<comment type="caution">
    <text evidence="1">The sequence shown here is derived from an EMBL/GenBank/DDBJ whole genome shotgun (WGS) entry which is preliminary data.</text>
</comment>
<dbReference type="InterPro" id="IPR027417">
    <property type="entry name" value="P-loop_NTPase"/>
</dbReference>
<dbReference type="RefSeq" id="WP_129734739.1">
    <property type="nucleotide sequence ID" value="NZ_PRLM01000003.1"/>
</dbReference>
<dbReference type="SUPFAM" id="SSF52540">
    <property type="entry name" value="P-loop containing nucleoside triphosphate hydrolases"/>
    <property type="match status" value="1"/>
</dbReference>
<gene>
    <name evidence="1" type="ORF">G3RUM_00322</name>
</gene>
<protein>
    <recommendedName>
        <fullName evidence="3">Adenylate kinase</fullName>
    </recommendedName>
</protein>
<reference evidence="1 2" key="2">
    <citation type="journal article" date="2020" name="Cell Rep.">
        <title>Acquisition and Adaptation of Ultra-small Parasitic Reduced Genome Bacteria to Mammalian Hosts.</title>
        <authorList>
            <person name="McLean J.S."/>
            <person name="Bor B."/>
            <person name="Kerns K.A."/>
            <person name="Liu Q."/>
            <person name="To T.T."/>
            <person name="Solden L."/>
            <person name="Hendrickson E.L."/>
            <person name="Wrighton K."/>
            <person name="Shi W."/>
            <person name="He X."/>
        </authorList>
    </citation>
    <scope>NUCLEOTIDE SEQUENCE [LARGE SCALE GENOMIC DNA]</scope>
    <source>
        <strain evidence="1 2">TM7_G3_2_Rum_HOT_351B</strain>
    </source>
</reference>
<organism evidence="1 2">
    <name type="scientific">Candidatus Nanosyncoccus alces</name>
    <dbReference type="NCBI Taxonomy" id="2171997"/>
    <lineage>
        <taxon>Bacteria</taxon>
        <taxon>Candidatus Saccharimonadota</taxon>
        <taxon>Candidatus Nanosyncoccalia</taxon>
        <taxon>Candidatus Nanosyncoccales</taxon>
        <taxon>Candidatus Nanosyncoccaceae</taxon>
        <taxon>Candidatus Nanosyncoccus</taxon>
    </lineage>
</organism>
<sequence>MFSLGQKVPEGVVFFSGHHGAGKTYTATAMLDYFDAKIIDCGPIIRNTFAESGFNSFGGWVKDMEQKLGQRWDDELLLTAIKNRIACERFLFIVGNRDIETILFLSEKLPHRRPPVIIYLEKPTLVIKSGYELRTKSVLTDGEFEAILHSGPDAKLGLVKEYVMKNPDHCKLIYEDDYSSFSIDEAVSFVRTKYQ</sequence>